<keyword evidence="2" id="KW-1185">Reference proteome</keyword>
<dbReference type="AlphaFoldDB" id="A0A923PGJ7"/>
<protein>
    <submittedName>
        <fullName evidence="1">Uncharacterized protein</fullName>
    </submittedName>
</protein>
<proteinExistence type="predicted"/>
<name>A0A923PGJ7_9BACT</name>
<comment type="caution">
    <text evidence="1">The sequence shown here is derived from an EMBL/GenBank/DDBJ whole genome shotgun (WGS) entry which is preliminary data.</text>
</comment>
<accession>A0A923PGJ7</accession>
<dbReference type="PROSITE" id="PS51257">
    <property type="entry name" value="PROKAR_LIPOPROTEIN"/>
    <property type="match status" value="1"/>
</dbReference>
<reference evidence="1" key="1">
    <citation type="submission" date="2020-08" db="EMBL/GenBank/DDBJ databases">
        <title>Lewinella bacteria from marine environments.</title>
        <authorList>
            <person name="Zhong Y."/>
        </authorList>
    </citation>
    <scope>NUCLEOTIDE SEQUENCE</scope>
    <source>
        <strain evidence="1">KCTC 42187</strain>
    </source>
</reference>
<evidence type="ECO:0000313" key="2">
    <source>
        <dbReference type="Proteomes" id="UP000650081"/>
    </source>
</evidence>
<dbReference type="Proteomes" id="UP000650081">
    <property type="component" value="Unassembled WGS sequence"/>
</dbReference>
<gene>
    <name evidence="1" type="ORF">H9S92_05870</name>
</gene>
<evidence type="ECO:0000313" key="1">
    <source>
        <dbReference type="EMBL" id="MBC6993677.1"/>
    </source>
</evidence>
<sequence length="187" mass="20847">MRPTHAAYSLVLLLLLTSCSDGSRSEEMLLAKPPIEDTVAKEEMTIQEEKLKHQVRLQAPELVPEENPFLNAKVPQVTDGKHSFTNFVLDYSDASQKKALLESIKMVVAKEDYPADGSKIYSWVYVADAIDYIYDKRTYSAYTQRVFAAVGLNNPVLSEAEDIVYLGGKSAIPCYSNKGEIGRFCNA</sequence>
<dbReference type="RefSeq" id="WP_187465785.1">
    <property type="nucleotide sequence ID" value="NZ_JACSIT010000070.1"/>
</dbReference>
<dbReference type="EMBL" id="JACSIT010000070">
    <property type="protein sequence ID" value="MBC6993677.1"/>
    <property type="molecule type" value="Genomic_DNA"/>
</dbReference>
<organism evidence="1 2">
    <name type="scientific">Neolewinella lacunae</name>
    <dbReference type="NCBI Taxonomy" id="1517758"/>
    <lineage>
        <taxon>Bacteria</taxon>
        <taxon>Pseudomonadati</taxon>
        <taxon>Bacteroidota</taxon>
        <taxon>Saprospiria</taxon>
        <taxon>Saprospirales</taxon>
        <taxon>Lewinellaceae</taxon>
        <taxon>Neolewinella</taxon>
    </lineage>
</organism>